<accession>A0LLK7</accession>
<evidence type="ECO:0000313" key="5">
    <source>
        <dbReference type="EMBL" id="ABK18309.1"/>
    </source>
</evidence>
<keyword evidence="2 3" id="KW-0808">Transferase</keyword>
<dbReference type="RefSeq" id="WP_011699476.1">
    <property type="nucleotide sequence ID" value="NC_008554.1"/>
</dbReference>
<dbReference type="HOGENOM" id="CLU_000022_69_2_7"/>
<dbReference type="InParanoid" id="A0LLK7"/>
<dbReference type="OrthoDB" id="9808669at2"/>
<protein>
    <submittedName>
        <fullName evidence="5">Beta-ketoacyl synthase</fullName>
    </submittedName>
</protein>
<feature type="domain" description="Ketosynthase family 3 (KS3)" evidence="4">
    <location>
        <begin position="4"/>
        <end position="424"/>
    </location>
</feature>
<sequence>MPERKRVVITGMSVNTPLGDTLDGFLEGLLQGRSAIGLYEAPGLVAGVAGSLSPYDPLSKASALRDRIPADAANRLLKLVRYSAWSTKLSVLLALDAFLDAGLVPGSVDPERIASVVTGHNINQLYVHHNWEMFARDPEDAGIDLTVFVKKWDSDHAGCVSEVIGIRGPVYLVGGACASGNVGLRCVLDEIRHHDIDVALVVGPVFDYTPFTLHSLVRMGAISFHRYRDDPARASRPFDADRDGFVFSHGGAGLVLEGLEHALARGARIYAEMVGVEVGSASSRTPTPSEEHEARVMERLVHQTGTDLREIDFVSAHATSTVLGDLAEIRAIRRVFGKHAANLKINAPKSMLGHTTWSAAVVETVASVLQMHAGWLHPSINIDRLDPEIDLDVCANRKVKHSINLMLNNAFGFAGVNSASLIRRYAG</sequence>
<dbReference type="Proteomes" id="UP000001784">
    <property type="component" value="Chromosome"/>
</dbReference>
<dbReference type="GO" id="GO:0004315">
    <property type="term" value="F:3-oxoacyl-[acyl-carrier-protein] synthase activity"/>
    <property type="evidence" value="ECO:0007669"/>
    <property type="project" value="InterPro"/>
</dbReference>
<dbReference type="SMART" id="SM00825">
    <property type="entry name" value="PKS_KS"/>
    <property type="match status" value="1"/>
</dbReference>
<dbReference type="InterPro" id="IPR014030">
    <property type="entry name" value="Ketoacyl_synth_N"/>
</dbReference>
<dbReference type="Pfam" id="PF02801">
    <property type="entry name" value="Ketoacyl-synt_C"/>
    <property type="match status" value="1"/>
</dbReference>
<dbReference type="InterPro" id="IPR020841">
    <property type="entry name" value="PKS_Beta-ketoAc_synthase_dom"/>
</dbReference>
<dbReference type="STRING" id="335543.Sfum_2631"/>
<dbReference type="InterPro" id="IPR014031">
    <property type="entry name" value="Ketoacyl_synth_C"/>
</dbReference>
<proteinExistence type="inferred from homology"/>
<reference evidence="5 6" key="1">
    <citation type="submission" date="2006-10" db="EMBL/GenBank/DDBJ databases">
        <title>Complete sequence of Syntrophobacter fumaroxidans MPOB.</title>
        <authorList>
            <consortium name="US DOE Joint Genome Institute"/>
            <person name="Copeland A."/>
            <person name="Lucas S."/>
            <person name="Lapidus A."/>
            <person name="Barry K."/>
            <person name="Detter J.C."/>
            <person name="Glavina del Rio T."/>
            <person name="Hammon N."/>
            <person name="Israni S."/>
            <person name="Pitluck S."/>
            <person name="Goltsman E.G."/>
            <person name="Martinez M."/>
            <person name="Schmutz J."/>
            <person name="Larimer F."/>
            <person name="Land M."/>
            <person name="Hauser L."/>
            <person name="Kyrpides N."/>
            <person name="Kim E."/>
            <person name="Boone D.R."/>
            <person name="Brockman F."/>
            <person name="Culley D."/>
            <person name="Ferry J."/>
            <person name="Gunsalus R."/>
            <person name="McInerney M.J."/>
            <person name="Morrison M."/>
            <person name="Plugge C."/>
            <person name="Rohlin L."/>
            <person name="Scholten J."/>
            <person name="Sieber J."/>
            <person name="Stams A.J.M."/>
            <person name="Worm P."/>
            <person name="Henstra A.M."/>
            <person name="Richardson P."/>
        </authorList>
    </citation>
    <scope>NUCLEOTIDE SEQUENCE [LARGE SCALE GENOMIC DNA]</scope>
    <source>
        <strain evidence="6">DSM 10017 / MPOB</strain>
    </source>
</reference>
<dbReference type="GO" id="GO:0006633">
    <property type="term" value="P:fatty acid biosynthetic process"/>
    <property type="evidence" value="ECO:0007669"/>
    <property type="project" value="InterPro"/>
</dbReference>
<comment type="similarity">
    <text evidence="1 3">Belongs to the thiolase-like superfamily. Beta-ketoacyl-ACP synthases family.</text>
</comment>
<dbReference type="EMBL" id="CP000478">
    <property type="protein sequence ID" value="ABK18309.1"/>
    <property type="molecule type" value="Genomic_DNA"/>
</dbReference>
<gene>
    <name evidence="5" type="ordered locus">Sfum_2631</name>
</gene>
<dbReference type="PROSITE" id="PS52004">
    <property type="entry name" value="KS3_2"/>
    <property type="match status" value="1"/>
</dbReference>
<organism evidence="5 6">
    <name type="scientific">Syntrophobacter fumaroxidans (strain DSM 10017 / MPOB)</name>
    <dbReference type="NCBI Taxonomy" id="335543"/>
    <lineage>
        <taxon>Bacteria</taxon>
        <taxon>Pseudomonadati</taxon>
        <taxon>Thermodesulfobacteriota</taxon>
        <taxon>Syntrophobacteria</taxon>
        <taxon>Syntrophobacterales</taxon>
        <taxon>Syntrophobacteraceae</taxon>
        <taxon>Syntrophobacter</taxon>
    </lineage>
</organism>
<dbReference type="InterPro" id="IPR018201">
    <property type="entry name" value="Ketoacyl_synth_AS"/>
</dbReference>
<dbReference type="AlphaFoldDB" id="A0LLK7"/>
<evidence type="ECO:0000313" key="6">
    <source>
        <dbReference type="Proteomes" id="UP000001784"/>
    </source>
</evidence>
<dbReference type="GO" id="GO:0005829">
    <property type="term" value="C:cytosol"/>
    <property type="evidence" value="ECO:0007669"/>
    <property type="project" value="TreeGrafter"/>
</dbReference>
<dbReference type="Gene3D" id="3.40.47.10">
    <property type="match status" value="2"/>
</dbReference>
<dbReference type="PROSITE" id="PS00606">
    <property type="entry name" value="KS3_1"/>
    <property type="match status" value="1"/>
</dbReference>
<evidence type="ECO:0000256" key="2">
    <source>
        <dbReference type="ARBA" id="ARBA00022679"/>
    </source>
</evidence>
<evidence type="ECO:0000256" key="1">
    <source>
        <dbReference type="ARBA" id="ARBA00008467"/>
    </source>
</evidence>
<dbReference type="PANTHER" id="PTHR11712:SF336">
    <property type="entry name" value="3-OXOACYL-[ACYL-CARRIER-PROTEIN] SYNTHASE, MITOCHONDRIAL"/>
    <property type="match status" value="1"/>
</dbReference>
<name>A0LLK7_SYNFM</name>
<dbReference type="InterPro" id="IPR016039">
    <property type="entry name" value="Thiolase-like"/>
</dbReference>
<keyword evidence="6" id="KW-1185">Reference proteome</keyword>
<dbReference type="PANTHER" id="PTHR11712">
    <property type="entry name" value="POLYKETIDE SYNTHASE-RELATED"/>
    <property type="match status" value="1"/>
</dbReference>
<dbReference type="SUPFAM" id="SSF53901">
    <property type="entry name" value="Thiolase-like"/>
    <property type="match status" value="2"/>
</dbReference>
<dbReference type="eggNOG" id="COG0304">
    <property type="taxonomic scope" value="Bacteria"/>
</dbReference>
<dbReference type="KEGG" id="sfu:Sfum_2631"/>
<evidence type="ECO:0000256" key="3">
    <source>
        <dbReference type="RuleBase" id="RU003694"/>
    </source>
</evidence>
<dbReference type="CDD" id="cd00834">
    <property type="entry name" value="KAS_I_II"/>
    <property type="match status" value="1"/>
</dbReference>
<dbReference type="Pfam" id="PF00109">
    <property type="entry name" value="ketoacyl-synt"/>
    <property type="match status" value="1"/>
</dbReference>
<evidence type="ECO:0000259" key="4">
    <source>
        <dbReference type="PROSITE" id="PS52004"/>
    </source>
</evidence>
<dbReference type="InterPro" id="IPR000794">
    <property type="entry name" value="Beta-ketoacyl_synthase"/>
</dbReference>